<protein>
    <submittedName>
        <fullName evidence="2">Uncharacterized protein</fullName>
    </submittedName>
</protein>
<organism evidence="2 3">
    <name type="scientific">Folsomia candida</name>
    <name type="common">Springtail</name>
    <dbReference type="NCBI Taxonomy" id="158441"/>
    <lineage>
        <taxon>Eukaryota</taxon>
        <taxon>Metazoa</taxon>
        <taxon>Ecdysozoa</taxon>
        <taxon>Arthropoda</taxon>
        <taxon>Hexapoda</taxon>
        <taxon>Collembola</taxon>
        <taxon>Entomobryomorpha</taxon>
        <taxon>Isotomoidea</taxon>
        <taxon>Isotomidae</taxon>
        <taxon>Proisotominae</taxon>
        <taxon>Folsomia</taxon>
    </lineage>
</organism>
<comment type="caution">
    <text evidence="2">The sequence shown here is derived from an EMBL/GenBank/DDBJ whole genome shotgun (WGS) entry which is preliminary data.</text>
</comment>
<feature type="signal peptide" evidence="1">
    <location>
        <begin position="1"/>
        <end position="23"/>
    </location>
</feature>
<evidence type="ECO:0000256" key="1">
    <source>
        <dbReference type="SAM" id="SignalP"/>
    </source>
</evidence>
<keyword evidence="3" id="KW-1185">Reference proteome</keyword>
<accession>A0A226DDJ6</accession>
<name>A0A226DDJ6_FOLCA</name>
<evidence type="ECO:0000313" key="3">
    <source>
        <dbReference type="Proteomes" id="UP000198287"/>
    </source>
</evidence>
<keyword evidence="1" id="KW-0732">Signal</keyword>
<sequence length="439" mass="47756">MKFPAKFLLNLGIICNVGHFVSGECQISACKSVLTKEAKCLPPSTEKSKSDIGCPKDHAKYLCCTPSEDIEVPNSGVRGDRCFNTKCKDVLTREAKCMYPYRIRGYTNIGCPKNHGRYTCCKGLGRGIKPDINEGSRICTLTECKSIKTKEAKCKAGTFHYGSVPGKCPPDQAQFRCCRYGGLIVPPNFTPQVYTVPKGSEECVTTECKSTKTKEAKCLDPYPVETGKLPKGCDAGEAKYSCCKGKDGDGEAQNSGNCMTTECKSLTTKEAKCLDPFPMEMDKFTDECDEGEAKFSCCGGNSETEGLGGEGSEECITTKCKSTKSKEMKCTDPYPVETGKLPKGCDAGMAKYSCCKGKGAKNEDNVDDVQIDVAGQDDEASADNEVDTDAIPGYKCTTSKCKKKSIKNPCPEGTTVKWMNEELCENHYAMFRCCSKLED</sequence>
<dbReference type="EMBL" id="LNIX01000025">
    <property type="protein sequence ID" value="OXA42787.1"/>
    <property type="molecule type" value="Genomic_DNA"/>
</dbReference>
<gene>
    <name evidence="2" type="ORF">Fcan01_22514</name>
</gene>
<proteinExistence type="predicted"/>
<dbReference type="Proteomes" id="UP000198287">
    <property type="component" value="Unassembled WGS sequence"/>
</dbReference>
<dbReference type="AlphaFoldDB" id="A0A226DDJ6"/>
<reference evidence="2 3" key="1">
    <citation type="submission" date="2015-12" db="EMBL/GenBank/DDBJ databases">
        <title>The genome of Folsomia candida.</title>
        <authorList>
            <person name="Faddeeva A."/>
            <person name="Derks M.F."/>
            <person name="Anvar Y."/>
            <person name="Smit S."/>
            <person name="Van Straalen N."/>
            <person name="Roelofs D."/>
        </authorList>
    </citation>
    <scope>NUCLEOTIDE SEQUENCE [LARGE SCALE GENOMIC DNA]</scope>
    <source>
        <strain evidence="2 3">VU population</strain>
        <tissue evidence="2">Whole body</tissue>
    </source>
</reference>
<evidence type="ECO:0000313" key="2">
    <source>
        <dbReference type="EMBL" id="OXA42787.1"/>
    </source>
</evidence>
<feature type="chain" id="PRO_5012601358" evidence="1">
    <location>
        <begin position="24"/>
        <end position="439"/>
    </location>
</feature>